<keyword evidence="1" id="KW-0479">Metal-binding</keyword>
<dbReference type="InterPro" id="IPR005123">
    <property type="entry name" value="Oxoglu/Fe-dep_dioxygenase_dom"/>
</dbReference>
<dbReference type="GO" id="GO:0016491">
    <property type="term" value="F:oxidoreductase activity"/>
    <property type="evidence" value="ECO:0007669"/>
    <property type="project" value="UniProtKB-KW"/>
</dbReference>
<protein>
    <submittedName>
        <fullName evidence="3">Clavaminate synthase-like protein</fullName>
    </submittedName>
</protein>
<feature type="domain" description="Fe2OG dioxygenase" evidence="2">
    <location>
        <begin position="76"/>
        <end position="193"/>
    </location>
</feature>
<dbReference type="Pfam" id="PF03171">
    <property type="entry name" value="2OG-FeII_Oxy"/>
    <property type="match status" value="1"/>
</dbReference>
<dbReference type="AlphaFoldDB" id="A0A137PC68"/>
<dbReference type="InterPro" id="IPR044861">
    <property type="entry name" value="IPNS-like_FE2OG_OXY"/>
</dbReference>
<dbReference type="OMA" id="LFQSECE"/>
<accession>A0A137PC68</accession>
<dbReference type="OrthoDB" id="406156at2759"/>
<evidence type="ECO:0000313" key="3">
    <source>
        <dbReference type="EMBL" id="KXN72590.1"/>
    </source>
</evidence>
<dbReference type="EMBL" id="KQ964450">
    <property type="protein sequence ID" value="KXN72590.1"/>
    <property type="molecule type" value="Genomic_DNA"/>
</dbReference>
<dbReference type="PANTHER" id="PTHR47990">
    <property type="entry name" value="2-OXOGLUTARATE (2OG) AND FE(II)-DEPENDENT OXYGENASE SUPERFAMILY PROTEIN-RELATED"/>
    <property type="match status" value="1"/>
</dbReference>
<dbReference type="InterPro" id="IPR027443">
    <property type="entry name" value="IPNS-like_sf"/>
</dbReference>
<dbReference type="Proteomes" id="UP000070444">
    <property type="component" value="Unassembled WGS sequence"/>
</dbReference>
<dbReference type="SUPFAM" id="SSF51197">
    <property type="entry name" value="Clavaminate synthase-like"/>
    <property type="match status" value="1"/>
</dbReference>
<keyword evidence="1" id="KW-0408">Iron</keyword>
<keyword evidence="1" id="KW-0560">Oxidoreductase</keyword>
<feature type="non-terminal residue" evidence="3">
    <location>
        <position position="1"/>
    </location>
</feature>
<evidence type="ECO:0000313" key="4">
    <source>
        <dbReference type="Proteomes" id="UP000070444"/>
    </source>
</evidence>
<evidence type="ECO:0000259" key="2">
    <source>
        <dbReference type="PROSITE" id="PS51471"/>
    </source>
</evidence>
<evidence type="ECO:0000256" key="1">
    <source>
        <dbReference type="RuleBase" id="RU003682"/>
    </source>
</evidence>
<organism evidence="3 4">
    <name type="scientific">Conidiobolus coronatus (strain ATCC 28846 / CBS 209.66 / NRRL 28638)</name>
    <name type="common">Delacroixia coronata</name>
    <dbReference type="NCBI Taxonomy" id="796925"/>
    <lineage>
        <taxon>Eukaryota</taxon>
        <taxon>Fungi</taxon>
        <taxon>Fungi incertae sedis</taxon>
        <taxon>Zoopagomycota</taxon>
        <taxon>Entomophthoromycotina</taxon>
        <taxon>Entomophthoromycetes</taxon>
        <taxon>Entomophthorales</taxon>
        <taxon>Ancylistaceae</taxon>
        <taxon>Conidiobolus</taxon>
    </lineage>
</organism>
<keyword evidence="4" id="KW-1185">Reference proteome</keyword>
<sequence length="257" mass="29183">TEAGPDHKEAFNVWTATAEVPPQRIPPYFKQNHDHLQDFYSKCHQLSVKILRSFALALKLEDYKFFDESNQKNLRSGTTLRYLHYPPIENATEELVNKKIIRCGAHSDYGTVTLLFQSECEGLDSDFSGLQILHGKNNWINVGNKEGCIVVNTGDLMSIWTEGRFKSAIHRVIVPNAEIAKIHRYTLAFFSHSNSDYPIYSLKTPIPAPSPVKCVTNPETGKVEYHSTFGASPFIFGENDGIYLHRRLTATMDYKKV</sequence>
<name>A0A137PC68_CONC2</name>
<dbReference type="STRING" id="796925.A0A137PC68"/>
<proteinExistence type="inferred from homology"/>
<dbReference type="InterPro" id="IPR050231">
    <property type="entry name" value="Iron_ascorbate_oxido_reductase"/>
</dbReference>
<gene>
    <name evidence="3" type="ORF">CONCODRAFT_4558</name>
</gene>
<comment type="similarity">
    <text evidence="1">Belongs to the iron/ascorbate-dependent oxidoreductase family.</text>
</comment>
<reference evidence="3 4" key="1">
    <citation type="journal article" date="2015" name="Genome Biol. Evol.">
        <title>Phylogenomic analyses indicate that early fungi evolved digesting cell walls of algal ancestors of land plants.</title>
        <authorList>
            <person name="Chang Y."/>
            <person name="Wang S."/>
            <person name="Sekimoto S."/>
            <person name="Aerts A.L."/>
            <person name="Choi C."/>
            <person name="Clum A."/>
            <person name="LaButti K.M."/>
            <person name="Lindquist E.A."/>
            <person name="Yee Ngan C."/>
            <person name="Ohm R.A."/>
            <person name="Salamov A.A."/>
            <person name="Grigoriev I.V."/>
            <person name="Spatafora J.W."/>
            <person name="Berbee M.L."/>
        </authorList>
    </citation>
    <scope>NUCLEOTIDE SEQUENCE [LARGE SCALE GENOMIC DNA]</scope>
    <source>
        <strain evidence="3 4">NRRL 28638</strain>
    </source>
</reference>
<dbReference type="Gene3D" id="2.60.120.330">
    <property type="entry name" value="B-lactam Antibiotic, Isopenicillin N Synthase, Chain"/>
    <property type="match status" value="1"/>
</dbReference>
<dbReference type="GO" id="GO:0046872">
    <property type="term" value="F:metal ion binding"/>
    <property type="evidence" value="ECO:0007669"/>
    <property type="project" value="UniProtKB-KW"/>
</dbReference>
<dbReference type="PROSITE" id="PS51471">
    <property type="entry name" value="FE2OG_OXY"/>
    <property type="match status" value="1"/>
</dbReference>